<keyword evidence="3" id="KW-1185">Reference proteome</keyword>
<evidence type="ECO:0000313" key="3">
    <source>
        <dbReference type="Proteomes" id="UP001054821"/>
    </source>
</evidence>
<reference evidence="2 3" key="1">
    <citation type="journal article" date="2022" name="G3 (Bethesda)">
        <title>Whole-genome sequence and methylome profiling of the almond [Prunus dulcis (Mill.) D.A. Webb] cultivar 'Nonpareil'.</title>
        <authorList>
            <person name="D'Amico-Willman K.M."/>
            <person name="Ouma W.Z."/>
            <person name="Meulia T."/>
            <person name="Sideli G.M."/>
            <person name="Gradziel T.M."/>
            <person name="Fresnedo-Ramirez J."/>
        </authorList>
    </citation>
    <scope>NUCLEOTIDE SEQUENCE [LARGE SCALE GENOMIC DNA]</scope>
    <source>
        <strain evidence="2">Clone GOH B32 T37-40</strain>
    </source>
</reference>
<sequence length="129" mass="14681">MARCFGKWDGLGHMELGLVLALAMAETHEHITLPEQILCRSASKRLGPWWPKFGLLAMRLGRLNLREPRYGEEGLAGWPSKPLKGFCELDEALATRWRFSKVLGLWFWHSEPMDLTRARRVASFSATSA</sequence>
<accession>A0AAD4YX94</accession>
<dbReference type="EMBL" id="JAJFAZ020000006">
    <property type="protein sequence ID" value="KAI5324714.1"/>
    <property type="molecule type" value="Genomic_DNA"/>
</dbReference>
<comment type="caution">
    <text evidence="2">The sequence shown here is derived from an EMBL/GenBank/DDBJ whole genome shotgun (WGS) entry which is preliminary data.</text>
</comment>
<dbReference type="AlphaFoldDB" id="A0AAD4YX94"/>
<gene>
    <name evidence="2" type="ORF">L3X38_033787</name>
</gene>
<evidence type="ECO:0000256" key="1">
    <source>
        <dbReference type="SAM" id="SignalP"/>
    </source>
</evidence>
<feature type="chain" id="PRO_5042098902" evidence="1">
    <location>
        <begin position="26"/>
        <end position="129"/>
    </location>
</feature>
<proteinExistence type="predicted"/>
<dbReference type="Proteomes" id="UP001054821">
    <property type="component" value="Chromosome 6"/>
</dbReference>
<protein>
    <submittedName>
        <fullName evidence="2">Uncharacterized protein</fullName>
    </submittedName>
</protein>
<name>A0AAD4YX94_PRUDU</name>
<keyword evidence="1" id="KW-0732">Signal</keyword>
<feature type="signal peptide" evidence="1">
    <location>
        <begin position="1"/>
        <end position="25"/>
    </location>
</feature>
<evidence type="ECO:0000313" key="2">
    <source>
        <dbReference type="EMBL" id="KAI5324714.1"/>
    </source>
</evidence>
<organism evidence="2 3">
    <name type="scientific">Prunus dulcis</name>
    <name type="common">Almond</name>
    <name type="synonym">Amygdalus dulcis</name>
    <dbReference type="NCBI Taxonomy" id="3755"/>
    <lineage>
        <taxon>Eukaryota</taxon>
        <taxon>Viridiplantae</taxon>
        <taxon>Streptophyta</taxon>
        <taxon>Embryophyta</taxon>
        <taxon>Tracheophyta</taxon>
        <taxon>Spermatophyta</taxon>
        <taxon>Magnoliopsida</taxon>
        <taxon>eudicotyledons</taxon>
        <taxon>Gunneridae</taxon>
        <taxon>Pentapetalae</taxon>
        <taxon>rosids</taxon>
        <taxon>fabids</taxon>
        <taxon>Rosales</taxon>
        <taxon>Rosaceae</taxon>
        <taxon>Amygdaloideae</taxon>
        <taxon>Amygdaleae</taxon>
        <taxon>Prunus</taxon>
    </lineage>
</organism>